<dbReference type="Proteomes" id="UP000823388">
    <property type="component" value="Chromosome 1N"/>
</dbReference>
<evidence type="ECO:0000313" key="2">
    <source>
        <dbReference type="EMBL" id="KAG2653971.1"/>
    </source>
</evidence>
<dbReference type="AlphaFoldDB" id="A0A8T0WWK2"/>
<dbReference type="EMBL" id="CM029038">
    <property type="protein sequence ID" value="KAG2653971.1"/>
    <property type="molecule type" value="Genomic_DNA"/>
</dbReference>
<reference evidence="2" key="1">
    <citation type="submission" date="2020-05" db="EMBL/GenBank/DDBJ databases">
        <title>WGS assembly of Panicum virgatum.</title>
        <authorList>
            <person name="Lovell J.T."/>
            <person name="Jenkins J."/>
            <person name="Shu S."/>
            <person name="Juenger T.E."/>
            <person name="Schmutz J."/>
        </authorList>
    </citation>
    <scope>NUCLEOTIDE SEQUENCE</scope>
    <source>
        <strain evidence="2">AP13</strain>
    </source>
</reference>
<evidence type="ECO:0000256" key="1">
    <source>
        <dbReference type="SAM" id="MobiDB-lite"/>
    </source>
</evidence>
<feature type="region of interest" description="Disordered" evidence="1">
    <location>
        <begin position="147"/>
        <end position="170"/>
    </location>
</feature>
<gene>
    <name evidence="2" type="ORF">PVAP13_1NG418138</name>
</gene>
<feature type="region of interest" description="Disordered" evidence="1">
    <location>
        <begin position="38"/>
        <end position="63"/>
    </location>
</feature>
<evidence type="ECO:0000313" key="3">
    <source>
        <dbReference type="Proteomes" id="UP000823388"/>
    </source>
</evidence>
<proteinExistence type="predicted"/>
<sequence>MVAMASGPATLHHNPPATFSLSGVRPALPSFEFTLPAASSGSPSAPLPRACTSRRSSRGSADGGACWRPAVHGAYISPRQSPCVDMAAGQRASVCSRRPDWRLACGRCGANGDCMSGAWQRGEAEIPCHGADISGCREGGGGCWPKGRRRGRQGSAVGMGAWRRRRRARV</sequence>
<name>A0A8T0WWK2_PANVG</name>
<protein>
    <submittedName>
        <fullName evidence="2">Uncharacterized protein</fullName>
    </submittedName>
</protein>
<keyword evidence="3" id="KW-1185">Reference proteome</keyword>
<organism evidence="2 3">
    <name type="scientific">Panicum virgatum</name>
    <name type="common">Blackwell switchgrass</name>
    <dbReference type="NCBI Taxonomy" id="38727"/>
    <lineage>
        <taxon>Eukaryota</taxon>
        <taxon>Viridiplantae</taxon>
        <taxon>Streptophyta</taxon>
        <taxon>Embryophyta</taxon>
        <taxon>Tracheophyta</taxon>
        <taxon>Spermatophyta</taxon>
        <taxon>Magnoliopsida</taxon>
        <taxon>Liliopsida</taxon>
        <taxon>Poales</taxon>
        <taxon>Poaceae</taxon>
        <taxon>PACMAD clade</taxon>
        <taxon>Panicoideae</taxon>
        <taxon>Panicodae</taxon>
        <taxon>Paniceae</taxon>
        <taxon>Panicinae</taxon>
        <taxon>Panicum</taxon>
        <taxon>Panicum sect. Hiantes</taxon>
    </lineage>
</organism>
<accession>A0A8T0WWK2</accession>
<comment type="caution">
    <text evidence="2">The sequence shown here is derived from an EMBL/GenBank/DDBJ whole genome shotgun (WGS) entry which is preliminary data.</text>
</comment>